<organism evidence="1 2">
    <name type="scientific">Sulfuriferula plumbiphila</name>
    <dbReference type="NCBI Taxonomy" id="171865"/>
    <lineage>
        <taxon>Bacteria</taxon>
        <taxon>Pseudomonadati</taxon>
        <taxon>Pseudomonadota</taxon>
        <taxon>Betaproteobacteria</taxon>
        <taxon>Nitrosomonadales</taxon>
        <taxon>Sulfuricellaceae</taxon>
        <taxon>Sulfuriferula</taxon>
    </lineage>
</organism>
<name>A0A512LAF7_9PROT</name>
<comment type="caution">
    <text evidence="1">The sequence shown here is derived from an EMBL/GenBank/DDBJ whole genome shotgun (WGS) entry which is preliminary data.</text>
</comment>
<dbReference type="Proteomes" id="UP000321337">
    <property type="component" value="Unassembled WGS sequence"/>
</dbReference>
<sequence>MDHIALIQTFEQVDAQIVDLERILNERGSLPLHQTVEHAMALTKQLIIAYIADVGEKTLPNQADDLLDVFKALVKSDPSWNTIRDNCRELVYYRNCIAMARLDALPHNPEKMAVRTLRHLYLFMKTRCMREDRLEMA</sequence>
<accession>A0A512LAF7</accession>
<dbReference type="OrthoDB" id="8561164at2"/>
<dbReference type="EMBL" id="BKAD01000030">
    <property type="protein sequence ID" value="GEP31457.1"/>
    <property type="molecule type" value="Genomic_DNA"/>
</dbReference>
<evidence type="ECO:0000313" key="2">
    <source>
        <dbReference type="Proteomes" id="UP000321337"/>
    </source>
</evidence>
<reference evidence="1 2" key="1">
    <citation type="submission" date="2019-07" db="EMBL/GenBank/DDBJ databases">
        <title>Whole genome shotgun sequence of Thiobacillus plumbophilus NBRC 107929.</title>
        <authorList>
            <person name="Hosoyama A."/>
            <person name="Uohara A."/>
            <person name="Ohji S."/>
            <person name="Ichikawa N."/>
        </authorList>
    </citation>
    <scope>NUCLEOTIDE SEQUENCE [LARGE SCALE GENOMIC DNA]</scope>
    <source>
        <strain evidence="1 2">NBRC 107929</strain>
    </source>
</reference>
<gene>
    <name evidence="1" type="ORF">TPL01_25950</name>
</gene>
<protein>
    <submittedName>
        <fullName evidence="1">Uncharacterized protein</fullName>
    </submittedName>
</protein>
<dbReference type="AlphaFoldDB" id="A0A512LAF7"/>
<keyword evidence="2" id="KW-1185">Reference proteome</keyword>
<evidence type="ECO:0000313" key="1">
    <source>
        <dbReference type="EMBL" id="GEP31457.1"/>
    </source>
</evidence>
<proteinExistence type="predicted"/>